<dbReference type="Gene3D" id="3.40.50.1820">
    <property type="entry name" value="alpha/beta hydrolase"/>
    <property type="match status" value="1"/>
</dbReference>
<keyword evidence="2" id="KW-0378">Hydrolase</keyword>
<dbReference type="AlphaFoldDB" id="A0A0A1NJT8"/>
<dbReference type="EMBL" id="KV921262">
    <property type="protein sequence ID" value="ORE22877.1"/>
    <property type="molecule type" value="Genomic_DNA"/>
</dbReference>
<sequence>MRLNPTLTYTIPVHPATEGFDVQKLVVEKHEFPAPAPATQKIAFLFSHSNGFHKESLHPLIRRLKDNLRAMKEYEHTDIHVFAWDARGHGDSARLNDGITVPTYRWFDNALDTKQVIDKMKLKKYDQLIGVGHSFGATSMILVEFFFPHTFDGLCVVEPVMSRLFYPMEIKLRSPILSSGKRRDEWQNREECKASLLKRKFWKVFDPEVLDLYVDYGMYDTDKGTIKLKCPKEHEYHVFRHSSYDTFTAYNSLKIITIPIHFVYALNSDFVAPEDTHTVVDQNPAKITVQHIEGTHMVVNEKPSLIIPQIMALIDRVNQESKNGKGQAKL</sequence>
<dbReference type="GO" id="GO:0047372">
    <property type="term" value="F:monoacylglycerol lipase activity"/>
    <property type="evidence" value="ECO:0007669"/>
    <property type="project" value="TreeGrafter"/>
</dbReference>
<dbReference type="InterPro" id="IPR000073">
    <property type="entry name" value="AB_hydrolase_1"/>
</dbReference>
<dbReference type="GO" id="GO:0016020">
    <property type="term" value="C:membrane"/>
    <property type="evidence" value="ECO:0007669"/>
    <property type="project" value="TreeGrafter"/>
</dbReference>
<dbReference type="SUPFAM" id="SSF53474">
    <property type="entry name" value="alpha/beta-Hydrolases"/>
    <property type="match status" value="1"/>
</dbReference>
<dbReference type="Proteomes" id="UP000242381">
    <property type="component" value="Unassembled WGS sequence"/>
</dbReference>
<evidence type="ECO:0000313" key="3">
    <source>
        <dbReference type="Proteomes" id="UP000242381"/>
    </source>
</evidence>
<accession>A0A0A1NJT8</accession>
<evidence type="ECO:0000313" key="2">
    <source>
        <dbReference type="EMBL" id="ORE22877.1"/>
    </source>
</evidence>
<dbReference type="InterPro" id="IPR050266">
    <property type="entry name" value="AB_hydrolase_sf"/>
</dbReference>
<organism evidence="2 3">
    <name type="scientific">Rhizopus microsporus</name>
    <dbReference type="NCBI Taxonomy" id="58291"/>
    <lineage>
        <taxon>Eukaryota</taxon>
        <taxon>Fungi</taxon>
        <taxon>Fungi incertae sedis</taxon>
        <taxon>Mucoromycota</taxon>
        <taxon>Mucoromycotina</taxon>
        <taxon>Mucoromycetes</taxon>
        <taxon>Mucorales</taxon>
        <taxon>Mucorineae</taxon>
        <taxon>Rhizopodaceae</taxon>
        <taxon>Rhizopus</taxon>
    </lineage>
</organism>
<dbReference type="PANTHER" id="PTHR43798:SF33">
    <property type="entry name" value="HYDROLASE, PUTATIVE (AFU_ORTHOLOGUE AFUA_2G14860)-RELATED"/>
    <property type="match status" value="1"/>
</dbReference>
<protein>
    <submittedName>
        <fullName evidence="2">Alpha/beta-hydrolase</fullName>
    </submittedName>
</protein>
<feature type="domain" description="AB hydrolase-1" evidence="1">
    <location>
        <begin position="45"/>
        <end position="299"/>
    </location>
</feature>
<dbReference type="PANTHER" id="PTHR43798">
    <property type="entry name" value="MONOACYLGLYCEROL LIPASE"/>
    <property type="match status" value="1"/>
</dbReference>
<name>A0A0A1NJT8_RHIZD</name>
<reference evidence="2 3" key="1">
    <citation type="journal article" date="2016" name="Proc. Natl. Acad. Sci. U.S.A.">
        <title>Lipid metabolic changes in an early divergent fungus govern the establishment of a mutualistic symbiosis with endobacteria.</title>
        <authorList>
            <person name="Lastovetsky O.A."/>
            <person name="Gaspar M.L."/>
            <person name="Mondo S.J."/>
            <person name="LaButti K.M."/>
            <person name="Sandor L."/>
            <person name="Grigoriev I.V."/>
            <person name="Henry S.A."/>
            <person name="Pawlowska T.E."/>
        </authorList>
    </citation>
    <scope>NUCLEOTIDE SEQUENCE [LARGE SCALE GENOMIC DNA]</scope>
    <source>
        <strain evidence="2 3">ATCC 11559</strain>
    </source>
</reference>
<dbReference type="OMA" id="WFDNALD"/>
<gene>
    <name evidence="2" type="ORF">BCV71DRAFT_259777</name>
</gene>
<dbReference type="VEuPathDB" id="FungiDB:BCV72DRAFT_310289"/>
<dbReference type="Pfam" id="PF12697">
    <property type="entry name" value="Abhydrolase_6"/>
    <property type="match status" value="1"/>
</dbReference>
<evidence type="ECO:0000259" key="1">
    <source>
        <dbReference type="Pfam" id="PF12697"/>
    </source>
</evidence>
<dbReference type="InterPro" id="IPR029058">
    <property type="entry name" value="AB_hydrolase_fold"/>
</dbReference>
<proteinExistence type="predicted"/>
<dbReference type="GO" id="GO:0046464">
    <property type="term" value="P:acylglycerol catabolic process"/>
    <property type="evidence" value="ECO:0007669"/>
    <property type="project" value="TreeGrafter"/>
</dbReference>